<feature type="transmembrane region" description="Helical" evidence="2">
    <location>
        <begin position="1062"/>
        <end position="1080"/>
    </location>
</feature>
<evidence type="ECO:0000313" key="5">
    <source>
        <dbReference type="Proteomes" id="UP000542342"/>
    </source>
</evidence>
<feature type="signal peptide" evidence="3">
    <location>
        <begin position="1"/>
        <end position="30"/>
    </location>
</feature>
<feature type="region of interest" description="Disordered" evidence="1">
    <location>
        <begin position="1138"/>
        <end position="1168"/>
    </location>
</feature>
<feature type="compositionally biased region" description="Polar residues" evidence="1">
    <location>
        <begin position="44"/>
        <end position="54"/>
    </location>
</feature>
<organism evidence="4 5">
    <name type="scientific">Thermogemmata fonticola</name>
    <dbReference type="NCBI Taxonomy" id="2755323"/>
    <lineage>
        <taxon>Bacteria</taxon>
        <taxon>Pseudomonadati</taxon>
        <taxon>Planctomycetota</taxon>
        <taxon>Planctomycetia</taxon>
        <taxon>Gemmatales</taxon>
        <taxon>Gemmataceae</taxon>
        <taxon>Thermogemmata</taxon>
    </lineage>
</organism>
<keyword evidence="2" id="KW-0472">Membrane</keyword>
<feature type="transmembrane region" description="Helical" evidence="2">
    <location>
        <begin position="1086"/>
        <end position="1105"/>
    </location>
</feature>
<keyword evidence="3" id="KW-0732">Signal</keyword>
<dbReference type="Proteomes" id="UP000542342">
    <property type="component" value="Unassembled WGS sequence"/>
</dbReference>
<feature type="region of interest" description="Disordered" evidence="1">
    <location>
        <begin position="30"/>
        <end position="60"/>
    </location>
</feature>
<dbReference type="EMBL" id="JACEFB010000002">
    <property type="protein sequence ID" value="MBA2225569.1"/>
    <property type="molecule type" value="Genomic_DNA"/>
</dbReference>
<evidence type="ECO:0000256" key="3">
    <source>
        <dbReference type="SAM" id="SignalP"/>
    </source>
</evidence>
<keyword evidence="2" id="KW-0812">Transmembrane</keyword>
<keyword evidence="5" id="KW-1185">Reference proteome</keyword>
<evidence type="ECO:0000313" key="4">
    <source>
        <dbReference type="EMBL" id="MBA2225569.1"/>
    </source>
</evidence>
<protein>
    <submittedName>
        <fullName evidence="4">Uncharacterized protein</fullName>
    </submittedName>
</protein>
<name>A0A7V8VCL9_9BACT</name>
<gene>
    <name evidence="4" type="ORF">H0921_05260</name>
</gene>
<dbReference type="AlphaFoldDB" id="A0A7V8VCL9"/>
<feature type="compositionally biased region" description="Polar residues" evidence="1">
    <location>
        <begin position="640"/>
        <end position="654"/>
    </location>
</feature>
<evidence type="ECO:0000256" key="2">
    <source>
        <dbReference type="SAM" id="Phobius"/>
    </source>
</evidence>
<evidence type="ECO:0000256" key="1">
    <source>
        <dbReference type="SAM" id="MobiDB-lite"/>
    </source>
</evidence>
<reference evidence="4 5" key="1">
    <citation type="submission" date="2020-07" db="EMBL/GenBank/DDBJ databases">
        <title>Thermogemmata thermophila gen. nov., sp. nov., a novel moderate thermophilic planctomycete from a Kamchatka hot spring.</title>
        <authorList>
            <person name="Elcheninov A.G."/>
            <person name="Podosokorskaya O.A."/>
            <person name="Kovaleva O.L."/>
            <person name="Novikov A."/>
            <person name="Bonch-Osmolovskaya E.A."/>
            <person name="Toshchakov S.V."/>
            <person name="Kublanov I.V."/>
        </authorList>
    </citation>
    <scope>NUCLEOTIDE SEQUENCE [LARGE SCALE GENOMIC DNA]</scope>
    <source>
        <strain evidence="4 5">2918</strain>
    </source>
</reference>
<feature type="chain" id="PRO_5030659860" evidence="3">
    <location>
        <begin position="31"/>
        <end position="1168"/>
    </location>
</feature>
<feature type="region of interest" description="Disordered" evidence="1">
    <location>
        <begin position="632"/>
        <end position="654"/>
    </location>
</feature>
<accession>A0A7V8VCL9</accession>
<keyword evidence="2" id="KW-1133">Transmembrane helix</keyword>
<comment type="caution">
    <text evidence="4">The sequence shown here is derived from an EMBL/GenBank/DDBJ whole genome shotgun (WGS) entry which is preliminary data.</text>
</comment>
<sequence length="1168" mass="127743">MTRNGLIAVRTVAAALLAVLLAASGLPTTAQDADSKAAKVPATKNPSGTPSENPSAEGKGAIRLPDGTWLWVGNEGSSDRVSVPWKEYVKLLAELEQRRKQSQTRKPVTPSLCAIRVRIEKRGEQSVAVVRLSNSFRTTASQTSVLLGGRKGLLTAATLDGVRLPVLESSEEGYLATVETAGEHTLVLDLETPITPRGGKGEVGFEIGLPRAAITTLQVESSGLDIPRLNLVTRWSDPSQPTRPPEVRRLNALDMRQLASPPGQSGGYPLGPVESLEVSWEPPARTPAADRVQTAEWDITVTFSDATVETIARVTLRGTARQWRIATPGNALLHAERPPGSAEIGPGLPPSLQRSGNKAEWLVEFPPGSAPADWVLVASVRTPRPRPEETGHRGPFSVGPFAALNVFRQTGTLRLIAGPYMRFAVRHGTDLRRQDAPGSDEERSTALFRLATGPTGNNLPTQPLATVEVHPLRGSLVLTPHYHATLKSNAWHIETKLKVEPVRREVEALVVEVPPEWRGVEAGPPDIVEGIQSEAPSAPAGFWQALAHRIGYDPRVPLIIRLANTYKQPVQITLTAHLPLSQPVQESLLPLPRFPGAAIAQTQLQISVPEDLQVQGQYREWIGGRAAATGGVLQPIPRNGSKTGSSSQLQATSEQPIAAVQVQWKPYRPDLAAESRAEITLTERQILIQQTVRLRTSETLPRSVHLQGSNSVAGMSAIPALEAAGPGQWRWTLPSESREAILTLEYALPRLPEQSRLPIHLFRVVEATRGEHLVRLWSATAAPEVVQVRSLPWRDRPLEALADRAVWPLRVLSAPQEETLLELEVEPRQDLAVTVWAERGLIQVWAGEDASLRYRARFRLRRWLTRSLTLELPAATTLSTEFLLDGRRVEPLAYRRTEQGTTLYQIPLPAYRLASRLLLEVRYVLSSESRWRMELVPPVLASTAWDGPTWWRVTLAGGPFPWLQGPFQPRWQWSWQSTGIALAAWPETELEHWLMGDAASGGSRGTSNNGEGEADSFSGQQALPASFTLWRLPRWPVLLSSSLFVFVYLVFLARLPSAKRTGGLIATLLLLATWLTFAPYSLLQLFAAGQFGLYTAAATGLIILAQRWYRQRQILYLPGFSRETASYVPAHDSKVPLLPAGSRRGPISGNSTPAGRLGAAPSTPSGSH</sequence>
<feature type="transmembrane region" description="Helical" evidence="2">
    <location>
        <begin position="1035"/>
        <end position="1055"/>
    </location>
</feature>
<dbReference type="RefSeq" id="WP_194536983.1">
    <property type="nucleotide sequence ID" value="NZ_JACEFB010000002.1"/>
</dbReference>
<proteinExistence type="predicted"/>